<dbReference type="EMBL" id="NBBI01000013">
    <property type="protein sequence ID" value="OWK27566.1"/>
    <property type="molecule type" value="Genomic_DNA"/>
</dbReference>
<dbReference type="AlphaFoldDB" id="A0A245ZD36"/>
<accession>A0A245ZD36</accession>
<dbReference type="RefSeq" id="WP_088368551.1">
    <property type="nucleotide sequence ID" value="NZ_NBBI01000013.1"/>
</dbReference>
<sequence>MSIVEQLEAQAQAGHADTDLVGVPVSMIRTIATRLREGEAAAAQLRASTKVRLFCEGIAK</sequence>
<reference evidence="1 2" key="1">
    <citation type="submission" date="2017-03" db="EMBL/GenBank/DDBJ databases">
        <title>Genome sequence of Sphingomonas dokdonensis DSM 21029.</title>
        <authorList>
            <person name="Poehlein A."/>
            <person name="Wuebbeler J.H."/>
            <person name="Steinbuechel A."/>
            <person name="Daniel R."/>
        </authorList>
    </citation>
    <scope>NUCLEOTIDE SEQUENCE [LARGE SCALE GENOMIC DNA]</scope>
    <source>
        <strain evidence="1 2">DSM 21029</strain>
    </source>
</reference>
<evidence type="ECO:0000313" key="1">
    <source>
        <dbReference type="EMBL" id="OWK27566.1"/>
    </source>
</evidence>
<organism evidence="1 2">
    <name type="scientific">Sphingomonas dokdonensis</name>
    <dbReference type="NCBI Taxonomy" id="344880"/>
    <lineage>
        <taxon>Bacteria</taxon>
        <taxon>Pseudomonadati</taxon>
        <taxon>Pseudomonadota</taxon>
        <taxon>Alphaproteobacteria</taxon>
        <taxon>Sphingomonadales</taxon>
        <taxon>Sphingomonadaceae</taxon>
        <taxon>Sphingomonas</taxon>
    </lineage>
</organism>
<gene>
    <name evidence="1" type="ORF">SPDO_32490</name>
</gene>
<name>A0A245ZD36_9SPHN</name>
<dbReference type="Proteomes" id="UP000197290">
    <property type="component" value="Unassembled WGS sequence"/>
</dbReference>
<proteinExistence type="predicted"/>
<comment type="caution">
    <text evidence="1">The sequence shown here is derived from an EMBL/GenBank/DDBJ whole genome shotgun (WGS) entry which is preliminary data.</text>
</comment>
<keyword evidence="2" id="KW-1185">Reference proteome</keyword>
<evidence type="ECO:0000313" key="2">
    <source>
        <dbReference type="Proteomes" id="UP000197290"/>
    </source>
</evidence>
<protein>
    <submittedName>
        <fullName evidence="1">Uncharacterized protein</fullName>
    </submittedName>
</protein>